<keyword evidence="4 6" id="KW-0687">Ribonucleoprotein</keyword>
<dbReference type="AlphaFoldDB" id="A0A497XXX9"/>
<dbReference type="InterPro" id="IPR002363">
    <property type="entry name" value="Ribosomal_uL10_CS_bac"/>
</dbReference>
<dbReference type="GO" id="GO:0003735">
    <property type="term" value="F:structural constituent of ribosome"/>
    <property type="evidence" value="ECO:0007669"/>
    <property type="project" value="InterPro"/>
</dbReference>
<keyword evidence="6" id="KW-0694">RNA-binding</keyword>
<dbReference type="PROSITE" id="PS01109">
    <property type="entry name" value="RIBOSOMAL_L10"/>
    <property type="match status" value="1"/>
</dbReference>
<dbReference type="SUPFAM" id="SSF160369">
    <property type="entry name" value="Ribosomal protein L10-like"/>
    <property type="match status" value="1"/>
</dbReference>
<dbReference type="InterPro" id="IPR043141">
    <property type="entry name" value="Ribosomal_uL10-like_sf"/>
</dbReference>
<dbReference type="Pfam" id="PF00466">
    <property type="entry name" value="Ribosomal_L10"/>
    <property type="match status" value="1"/>
</dbReference>
<dbReference type="InterPro" id="IPR022973">
    <property type="entry name" value="Ribosomal_uL10_bac"/>
</dbReference>
<dbReference type="GO" id="GO:0070180">
    <property type="term" value="F:large ribosomal subunit rRNA binding"/>
    <property type="evidence" value="ECO:0007669"/>
    <property type="project" value="UniProtKB-UniRule"/>
</dbReference>
<gene>
    <name evidence="6" type="primary">rplJ</name>
    <name evidence="7" type="ORF">BCF55_1941</name>
</gene>
<dbReference type="InterPro" id="IPR001790">
    <property type="entry name" value="Ribosomal_uL10"/>
</dbReference>
<dbReference type="Proteomes" id="UP000267841">
    <property type="component" value="Unassembled WGS sequence"/>
</dbReference>
<proteinExistence type="inferred from homology"/>
<dbReference type="OrthoDB" id="9808307at2"/>
<comment type="function">
    <text evidence="1 6">Forms part of the ribosomal stalk, playing a central role in the interaction of the ribosome with GTP-bound translation factors.</text>
</comment>
<protein>
    <recommendedName>
        <fullName evidence="5 6">Large ribosomal subunit protein uL10</fullName>
    </recommendedName>
</protein>
<dbReference type="InterPro" id="IPR047865">
    <property type="entry name" value="Ribosomal_uL10_bac_type"/>
</dbReference>
<dbReference type="GO" id="GO:0006412">
    <property type="term" value="P:translation"/>
    <property type="evidence" value="ECO:0007669"/>
    <property type="project" value="UniProtKB-UniRule"/>
</dbReference>
<evidence type="ECO:0000256" key="1">
    <source>
        <dbReference type="ARBA" id="ARBA00002633"/>
    </source>
</evidence>
<keyword evidence="6" id="KW-0699">rRNA-binding</keyword>
<dbReference type="Gene3D" id="3.30.70.1730">
    <property type="match status" value="1"/>
</dbReference>
<dbReference type="GO" id="GO:0015934">
    <property type="term" value="C:large ribosomal subunit"/>
    <property type="evidence" value="ECO:0007669"/>
    <property type="project" value="InterPro"/>
</dbReference>
<reference evidence="7 8" key="1">
    <citation type="submission" date="2018-10" db="EMBL/GenBank/DDBJ databases">
        <title>Genomic Encyclopedia of Archaeal and Bacterial Type Strains, Phase II (KMG-II): from individual species to whole genera.</title>
        <authorList>
            <person name="Goeker M."/>
        </authorList>
    </citation>
    <scope>NUCLEOTIDE SEQUENCE [LARGE SCALE GENOMIC DNA]</scope>
    <source>
        <strain evidence="7 8">DSM 16510</strain>
    </source>
</reference>
<sequence>MAEEARKSLLRKKELVSSYKERLNRSNGFVVFFNFQGIDALPLSDLRARVRALNGEIVVGRNTLLYRAFEDTPLVDHRDMFVGPSAALFAYGDVVSTTKTLIEFLKEVFDKEYRERIKGGLLDNKYMTPEDVVALAELPSREELVAKLMGVLMAPITQLAMTLKAVPQKLVLTLKAIEEQKS</sequence>
<accession>A0A497XXX9</accession>
<keyword evidence="8" id="KW-1185">Reference proteome</keyword>
<dbReference type="PANTHER" id="PTHR11560">
    <property type="entry name" value="39S RIBOSOMAL PROTEIN L10, MITOCHONDRIAL"/>
    <property type="match status" value="1"/>
</dbReference>
<dbReference type="NCBIfam" id="NF000955">
    <property type="entry name" value="PRK00099.1-1"/>
    <property type="match status" value="1"/>
</dbReference>
<comment type="caution">
    <text evidence="7">The sequence shown here is derived from an EMBL/GenBank/DDBJ whole genome shotgun (WGS) entry which is preliminary data.</text>
</comment>
<comment type="similarity">
    <text evidence="2 6">Belongs to the universal ribosomal protein uL10 family.</text>
</comment>
<organism evidence="7 8">
    <name type="scientific">Hydrogenivirga caldilitoris</name>
    <dbReference type="NCBI Taxonomy" id="246264"/>
    <lineage>
        <taxon>Bacteria</taxon>
        <taxon>Pseudomonadati</taxon>
        <taxon>Aquificota</taxon>
        <taxon>Aquificia</taxon>
        <taxon>Aquificales</taxon>
        <taxon>Aquificaceae</taxon>
        <taxon>Hydrogenivirga</taxon>
    </lineage>
</organism>
<evidence type="ECO:0000313" key="8">
    <source>
        <dbReference type="Proteomes" id="UP000267841"/>
    </source>
</evidence>
<comment type="subunit">
    <text evidence="6">Part of the ribosomal stalk of the 50S ribosomal subunit. The N-terminus interacts with L11 and the large rRNA to form the base of the stalk. The C-terminus forms an elongated spine to which L12 dimers bind in a sequential fashion forming a multimeric L10(L12)X complex.</text>
</comment>
<dbReference type="RefSeq" id="WP_121013098.1">
    <property type="nucleotide sequence ID" value="NZ_RCCJ01000001.1"/>
</dbReference>
<dbReference type="Gene3D" id="6.10.250.290">
    <property type="match status" value="1"/>
</dbReference>
<evidence type="ECO:0000256" key="2">
    <source>
        <dbReference type="ARBA" id="ARBA00008889"/>
    </source>
</evidence>
<evidence type="ECO:0000313" key="7">
    <source>
        <dbReference type="EMBL" id="RLJ71623.1"/>
    </source>
</evidence>
<evidence type="ECO:0000256" key="3">
    <source>
        <dbReference type="ARBA" id="ARBA00022980"/>
    </source>
</evidence>
<dbReference type="EMBL" id="RCCJ01000001">
    <property type="protein sequence ID" value="RLJ71623.1"/>
    <property type="molecule type" value="Genomic_DNA"/>
</dbReference>
<evidence type="ECO:0000256" key="6">
    <source>
        <dbReference type="HAMAP-Rule" id="MF_00362"/>
    </source>
</evidence>
<dbReference type="CDD" id="cd05797">
    <property type="entry name" value="Ribosomal_L10"/>
    <property type="match status" value="1"/>
</dbReference>
<evidence type="ECO:0000256" key="4">
    <source>
        <dbReference type="ARBA" id="ARBA00023274"/>
    </source>
</evidence>
<name>A0A497XXX9_9AQUI</name>
<keyword evidence="3 6" id="KW-0689">Ribosomal protein</keyword>
<evidence type="ECO:0000256" key="5">
    <source>
        <dbReference type="ARBA" id="ARBA00035202"/>
    </source>
</evidence>
<dbReference type="HAMAP" id="MF_00362">
    <property type="entry name" value="Ribosomal_uL10"/>
    <property type="match status" value="1"/>
</dbReference>